<evidence type="ECO:0000256" key="2">
    <source>
        <dbReference type="ARBA" id="ARBA00033323"/>
    </source>
</evidence>
<comment type="catalytic activity">
    <reaction evidence="3">
        <text>tRNA(Tyr) + L-tyrosine + ATP = L-tyrosyl-tRNA(Tyr) + AMP + diphosphate + H(+)</text>
        <dbReference type="Rhea" id="RHEA:10220"/>
        <dbReference type="Rhea" id="RHEA-COMP:9706"/>
        <dbReference type="Rhea" id="RHEA-COMP:9707"/>
        <dbReference type="ChEBI" id="CHEBI:15378"/>
        <dbReference type="ChEBI" id="CHEBI:30616"/>
        <dbReference type="ChEBI" id="CHEBI:33019"/>
        <dbReference type="ChEBI" id="CHEBI:58315"/>
        <dbReference type="ChEBI" id="CHEBI:78442"/>
        <dbReference type="ChEBI" id="CHEBI:78536"/>
        <dbReference type="ChEBI" id="CHEBI:456215"/>
        <dbReference type="EC" id="6.1.1.1"/>
    </reaction>
</comment>
<dbReference type="Gene3D" id="3.40.50.620">
    <property type="entry name" value="HUPs"/>
    <property type="match status" value="2"/>
</dbReference>
<name>A0A9E7JSN8_9LILI</name>
<dbReference type="GO" id="GO:0006437">
    <property type="term" value="P:tyrosyl-tRNA aminoacylation"/>
    <property type="evidence" value="ECO:0007669"/>
    <property type="project" value="TreeGrafter"/>
</dbReference>
<organism evidence="4 5">
    <name type="scientific">Musa troglodytarum</name>
    <name type="common">fe'i banana</name>
    <dbReference type="NCBI Taxonomy" id="320322"/>
    <lineage>
        <taxon>Eukaryota</taxon>
        <taxon>Viridiplantae</taxon>
        <taxon>Streptophyta</taxon>
        <taxon>Embryophyta</taxon>
        <taxon>Tracheophyta</taxon>
        <taxon>Spermatophyta</taxon>
        <taxon>Magnoliopsida</taxon>
        <taxon>Liliopsida</taxon>
        <taxon>Zingiberales</taxon>
        <taxon>Musaceae</taxon>
        <taxon>Musa</taxon>
    </lineage>
</organism>
<accession>A0A9E7JSN8</accession>
<dbReference type="EC" id="6.1.1.1" evidence="1"/>
<dbReference type="SUPFAM" id="SSF52374">
    <property type="entry name" value="Nucleotidylyl transferase"/>
    <property type="match status" value="1"/>
</dbReference>
<dbReference type="OrthoDB" id="197206at2759"/>
<keyword evidence="5" id="KW-1185">Reference proteome</keyword>
<dbReference type="AlphaFoldDB" id="A0A9E7JSN8"/>
<dbReference type="InterPro" id="IPR014729">
    <property type="entry name" value="Rossmann-like_a/b/a_fold"/>
</dbReference>
<dbReference type="PANTHER" id="PTHR46264:SF4">
    <property type="entry name" value="TYROSINE--TRNA LIGASE, CYTOPLASMIC"/>
    <property type="match status" value="1"/>
</dbReference>
<gene>
    <name evidence="4" type="ORF">MUK42_15670</name>
</gene>
<sequence length="276" mass="30625">MMAGPPVAADPSPDVGTASRCFALGASAFRGAEGEPMNLLEKKTVPVCCDGFEPSGTMHIAQADICHLGMDQRKVNVLAREYCDDIKRKKKQAQHFTCFLDCRRDMRKCQKAEVNVKIKKGYCPPKIVEGNPCLEYIKHIVFPWCGYFGVMRQVENGGTKMYNNMEELILDYESGALHPADLKPALPKALNVILQKYYRMEPLPLGLASPCTCTISSPSWFSNAFTSCRSTFLRTPANMQCGEGESAADGNRWTSLGTVEGRGKEFTALMQWKECL</sequence>
<evidence type="ECO:0000256" key="3">
    <source>
        <dbReference type="ARBA" id="ARBA00048248"/>
    </source>
</evidence>
<reference evidence="4" key="1">
    <citation type="submission" date="2022-05" db="EMBL/GenBank/DDBJ databases">
        <title>The Musa troglodytarum L. genome provides insights into the mechanism of non-climacteric behaviour and enrichment of carotenoids.</title>
        <authorList>
            <person name="Wang J."/>
        </authorList>
    </citation>
    <scope>NUCLEOTIDE SEQUENCE</scope>
    <source>
        <tissue evidence="4">Leaf</tissue>
    </source>
</reference>
<evidence type="ECO:0000256" key="1">
    <source>
        <dbReference type="ARBA" id="ARBA00013160"/>
    </source>
</evidence>
<evidence type="ECO:0000313" key="5">
    <source>
        <dbReference type="Proteomes" id="UP001055439"/>
    </source>
</evidence>
<protein>
    <recommendedName>
        <fullName evidence="1">tyrosine--tRNA ligase</fullName>
        <ecNumber evidence="1">6.1.1.1</ecNumber>
    </recommendedName>
    <alternativeName>
        <fullName evidence="2">Tyrosyl-tRNA synthetase</fullName>
    </alternativeName>
</protein>
<keyword evidence="4" id="KW-0030">Aminoacyl-tRNA synthetase</keyword>
<dbReference type="EMBL" id="CP097504">
    <property type="protein sequence ID" value="URD91124.1"/>
    <property type="molecule type" value="Genomic_DNA"/>
</dbReference>
<dbReference type="PANTHER" id="PTHR46264">
    <property type="entry name" value="TYROSINE-TRNA LIGASE"/>
    <property type="match status" value="1"/>
</dbReference>
<evidence type="ECO:0000313" key="4">
    <source>
        <dbReference type="EMBL" id="URD91124.1"/>
    </source>
</evidence>
<proteinExistence type="predicted"/>
<dbReference type="Proteomes" id="UP001055439">
    <property type="component" value="Chromosome 2"/>
</dbReference>
<dbReference type="GO" id="GO:0005737">
    <property type="term" value="C:cytoplasm"/>
    <property type="evidence" value="ECO:0007669"/>
    <property type="project" value="TreeGrafter"/>
</dbReference>
<dbReference type="InterPro" id="IPR050489">
    <property type="entry name" value="Tyr-tRNA_synthase"/>
</dbReference>
<dbReference type="GO" id="GO:0004831">
    <property type="term" value="F:tyrosine-tRNA ligase activity"/>
    <property type="evidence" value="ECO:0007669"/>
    <property type="project" value="UniProtKB-EC"/>
</dbReference>
<keyword evidence="4" id="KW-0436">Ligase</keyword>